<dbReference type="GO" id="GO:0071555">
    <property type="term" value="P:cell wall organization"/>
    <property type="evidence" value="ECO:0007669"/>
    <property type="project" value="UniProtKB-UniRule"/>
</dbReference>
<feature type="transmembrane region" description="Helical" evidence="10">
    <location>
        <begin position="462"/>
        <end position="488"/>
    </location>
</feature>
<evidence type="ECO:0000256" key="6">
    <source>
        <dbReference type="ARBA" id="ARBA00022989"/>
    </source>
</evidence>
<dbReference type="GO" id="GO:0008360">
    <property type="term" value="P:regulation of cell shape"/>
    <property type="evidence" value="ECO:0007669"/>
    <property type="project" value="UniProtKB-UniRule"/>
</dbReference>
<reference evidence="12 13" key="1">
    <citation type="journal article" date="2008" name="PLoS Genet.">
        <title>Complete genome sequence of the complex carbohydrate-degrading marine bacterium, Saccharophagus degradans strain 2-40 T.</title>
        <authorList>
            <person name="Weiner R.M."/>
            <person name="Taylor L.E.II."/>
            <person name="Henrissat B."/>
            <person name="Hauser L."/>
            <person name="Land M."/>
            <person name="Coutinho P.M."/>
            <person name="Rancurel C."/>
            <person name="Saunders E.H."/>
            <person name="Longmire A.G."/>
            <person name="Zhang H."/>
            <person name="Bayer E.A."/>
            <person name="Gilbert H.J."/>
            <person name="Larimer F."/>
            <person name="Zhulin I.B."/>
            <person name="Ekborg N.A."/>
            <person name="Lamed R."/>
            <person name="Richardson P.M."/>
            <person name="Borovok I."/>
            <person name="Hutcheson S."/>
        </authorList>
    </citation>
    <scope>NUCLEOTIDE SEQUENCE [LARGE SCALE GENOMIC DNA]</scope>
    <source>
        <strain evidence="13">2-40 / ATCC 43961 / DSM 17024</strain>
    </source>
</reference>
<feature type="transmembrane region" description="Helical" evidence="10">
    <location>
        <begin position="328"/>
        <end position="352"/>
    </location>
</feature>
<evidence type="ECO:0000256" key="4">
    <source>
        <dbReference type="ARBA" id="ARBA00022960"/>
    </source>
</evidence>
<dbReference type="GO" id="GO:0015648">
    <property type="term" value="F:lipid-linked peptidoglycan transporter activity"/>
    <property type="evidence" value="ECO:0007669"/>
    <property type="project" value="UniProtKB-UniRule"/>
</dbReference>
<dbReference type="Pfam" id="PF03023">
    <property type="entry name" value="MurJ"/>
    <property type="match status" value="1"/>
</dbReference>
<dbReference type="HOGENOM" id="CLU_006797_5_3_6"/>
<proteinExistence type="inferred from homology"/>
<dbReference type="GO" id="GO:0009252">
    <property type="term" value="P:peptidoglycan biosynthetic process"/>
    <property type="evidence" value="ECO:0007669"/>
    <property type="project" value="UniProtKB-UniRule"/>
</dbReference>
<keyword evidence="4 10" id="KW-0133">Cell shape</keyword>
<dbReference type="PANTHER" id="PTHR47019">
    <property type="entry name" value="LIPID II FLIPPASE MURJ"/>
    <property type="match status" value="1"/>
</dbReference>
<dbReference type="InterPro" id="IPR004268">
    <property type="entry name" value="MurJ"/>
</dbReference>
<evidence type="ECO:0000256" key="9">
    <source>
        <dbReference type="ARBA" id="ARBA00061532"/>
    </source>
</evidence>
<comment type="pathway">
    <text evidence="10">Cell wall biogenesis; peptidoglycan biosynthesis.</text>
</comment>
<dbReference type="GO" id="GO:0034204">
    <property type="term" value="P:lipid translocation"/>
    <property type="evidence" value="ECO:0007669"/>
    <property type="project" value="TreeGrafter"/>
</dbReference>
<dbReference type="HAMAP" id="MF_02078">
    <property type="entry name" value="MurJ_MviN"/>
    <property type="match status" value="1"/>
</dbReference>
<feature type="transmembrane region" description="Helical" evidence="10">
    <location>
        <begin position="430"/>
        <end position="450"/>
    </location>
</feature>
<feature type="transmembrane region" description="Helical" evidence="10">
    <location>
        <begin position="500"/>
        <end position="522"/>
    </location>
</feature>
<comment type="subcellular location">
    <subcellularLocation>
        <location evidence="10">Cell inner membrane</location>
        <topology evidence="10">Multi-pass membrane protein</topology>
    </subcellularLocation>
    <subcellularLocation>
        <location evidence="1">Cell membrane</location>
        <topology evidence="1">Multi-pass membrane protein</topology>
    </subcellularLocation>
</comment>
<keyword evidence="5 10" id="KW-0573">Peptidoglycan synthesis</keyword>
<evidence type="ECO:0000256" key="5">
    <source>
        <dbReference type="ARBA" id="ARBA00022984"/>
    </source>
</evidence>
<feature type="transmembrane region" description="Helical" evidence="10">
    <location>
        <begin position="289"/>
        <end position="307"/>
    </location>
</feature>
<comment type="similarity">
    <text evidence="9 10 11">Belongs to the MurJ/MviN family.</text>
</comment>
<evidence type="ECO:0000256" key="11">
    <source>
        <dbReference type="PIRNR" id="PIRNR002869"/>
    </source>
</evidence>
<dbReference type="PRINTS" id="PR01806">
    <property type="entry name" value="VIRFACTRMVIN"/>
</dbReference>
<organism evidence="12 13">
    <name type="scientific">Saccharophagus degradans (strain 2-40 / ATCC 43961 / DSM 17024)</name>
    <dbReference type="NCBI Taxonomy" id="203122"/>
    <lineage>
        <taxon>Bacteria</taxon>
        <taxon>Pseudomonadati</taxon>
        <taxon>Pseudomonadota</taxon>
        <taxon>Gammaproteobacteria</taxon>
        <taxon>Cellvibrionales</taxon>
        <taxon>Cellvibrionaceae</taxon>
        <taxon>Saccharophagus</taxon>
    </lineage>
</organism>
<evidence type="ECO:0000313" key="12">
    <source>
        <dbReference type="EMBL" id="ABD81828.1"/>
    </source>
</evidence>
<dbReference type="PIRSF" id="PIRSF002869">
    <property type="entry name" value="MviN"/>
    <property type="match status" value="1"/>
</dbReference>
<dbReference type="GO" id="GO:0005886">
    <property type="term" value="C:plasma membrane"/>
    <property type="evidence" value="ECO:0007669"/>
    <property type="project" value="UniProtKB-SubCell"/>
</dbReference>
<keyword evidence="6 10" id="KW-1133">Transmembrane helix</keyword>
<feature type="transmembrane region" description="Helical" evidence="10">
    <location>
        <begin position="364"/>
        <end position="390"/>
    </location>
</feature>
<evidence type="ECO:0000313" key="13">
    <source>
        <dbReference type="Proteomes" id="UP000001947"/>
    </source>
</evidence>
<evidence type="ECO:0000256" key="3">
    <source>
        <dbReference type="ARBA" id="ARBA00022692"/>
    </source>
</evidence>
<feature type="transmembrane region" description="Helical" evidence="10">
    <location>
        <begin position="402"/>
        <end position="424"/>
    </location>
</feature>
<dbReference type="PANTHER" id="PTHR47019:SF1">
    <property type="entry name" value="LIPID II FLIPPASE MURJ"/>
    <property type="match status" value="1"/>
</dbReference>
<keyword evidence="13" id="KW-1185">Reference proteome</keyword>
<dbReference type="CDD" id="cd13123">
    <property type="entry name" value="MATE_MurJ_like"/>
    <property type="match status" value="1"/>
</dbReference>
<feature type="transmembrane region" description="Helical" evidence="10">
    <location>
        <begin position="104"/>
        <end position="128"/>
    </location>
</feature>
<dbReference type="eggNOG" id="COG0728">
    <property type="taxonomic scope" value="Bacteria"/>
</dbReference>
<dbReference type="KEGG" id="sde:Sde_2568"/>
<evidence type="ECO:0000256" key="1">
    <source>
        <dbReference type="ARBA" id="ARBA00004651"/>
    </source>
</evidence>
<dbReference type="InterPro" id="IPR051050">
    <property type="entry name" value="Lipid_II_flippase_MurJ/MviN"/>
</dbReference>
<gene>
    <name evidence="10" type="primary">murJ</name>
    <name evidence="12" type="ordered locus">Sde_2568</name>
</gene>
<keyword evidence="10" id="KW-0997">Cell inner membrane</keyword>
<dbReference type="UniPathway" id="UPA00219"/>
<evidence type="ECO:0000256" key="7">
    <source>
        <dbReference type="ARBA" id="ARBA00023136"/>
    </source>
</evidence>
<evidence type="ECO:0000256" key="8">
    <source>
        <dbReference type="ARBA" id="ARBA00060041"/>
    </source>
</evidence>
<evidence type="ECO:0000256" key="2">
    <source>
        <dbReference type="ARBA" id="ARBA00022475"/>
    </source>
</evidence>
<keyword evidence="2 10" id="KW-1003">Cell membrane</keyword>
<name>Q21HK1_SACD2</name>
<dbReference type="STRING" id="203122.Sde_2568"/>
<keyword evidence="7 10" id="KW-0472">Membrane</keyword>
<accession>Q21HK1</accession>
<dbReference type="AlphaFoldDB" id="Q21HK1"/>
<keyword evidence="10 11" id="KW-0961">Cell wall biogenesis/degradation</keyword>
<dbReference type="NCBIfam" id="TIGR01695">
    <property type="entry name" value="murJ_mviN"/>
    <property type="match status" value="1"/>
</dbReference>
<feature type="transmembrane region" description="Helical" evidence="10">
    <location>
        <begin position="176"/>
        <end position="197"/>
    </location>
</feature>
<keyword evidence="10 11" id="KW-0813">Transport</keyword>
<dbReference type="EMBL" id="CP000282">
    <property type="protein sequence ID" value="ABD81828.1"/>
    <property type="molecule type" value="Genomic_DNA"/>
</dbReference>
<comment type="function">
    <text evidence="8 10 11">Involved in peptidoglycan biosynthesis. Transports lipid-linked peptidoglycan precursors from the inner to the outer leaflet of the cytoplasmic membrane.</text>
</comment>
<feature type="transmembrane region" description="Helical" evidence="10">
    <location>
        <begin position="244"/>
        <end position="264"/>
    </location>
</feature>
<feature type="transmembrane region" description="Helical" evidence="10">
    <location>
        <begin position="148"/>
        <end position="169"/>
    </location>
</feature>
<sequence>MSEESSTPPVKKAPGLLRSTALVGIMTMMSRVLGLARDVLFARYIGAGPDASAFFLAFKIPNFLRRLFAEGAFAQAFVPVLSEYRTSGSVDAVRGLIDRIAGCLGLSLIAITVVAVVAAPAFTAVWGVGLLVKGETAMFWLASDLLRITFPYLLLISLTGFAGAILNSYDRFAIPAITPVFLNVCLIVAAVFVSPLMDEPVVGLAWGVLAAGVVQFVFQLPFLAHLGLLPRPKVDWKDPAVKKVLTLMAPAMFGVSVSQINLMLDTMLATFLQSESIAWLYYSDRLTELPLGVFGIAIATVVLPTLSRQFSKNTHEGYGTTLDWALRMVMLIAVPAAIALIVLAKPVLFTLFQYGKTSVNDVNMAALSLCAYSLGLTAFMLIKVLASAYFSRQDTRTPVRIGIIAMGANMVLNLLFVVPLHFIYQIGHMGLAMATACSAFLNAGLLYRGLRRAGVYQPGSGWLRFFVQLVGGSICMFAALMAAAYYVPSFEFLAWLDRCIYMALYVAIGLFAYVLGLAITGLRPGHLRHHSSE</sequence>
<keyword evidence="3 10" id="KW-0812">Transmembrane</keyword>
<protein>
    <recommendedName>
        <fullName evidence="10">Probable lipid II flippase MurJ</fullName>
    </recommendedName>
</protein>
<feature type="transmembrane region" description="Helical" evidence="10">
    <location>
        <begin position="203"/>
        <end position="223"/>
    </location>
</feature>
<dbReference type="Proteomes" id="UP000001947">
    <property type="component" value="Chromosome"/>
</dbReference>
<evidence type="ECO:0000256" key="10">
    <source>
        <dbReference type="HAMAP-Rule" id="MF_02078"/>
    </source>
</evidence>
<feature type="transmembrane region" description="Helical" evidence="10">
    <location>
        <begin position="15"/>
        <end position="34"/>
    </location>
</feature>